<feature type="domain" description="Rab-GAP TBC" evidence="1">
    <location>
        <begin position="1"/>
        <end position="146"/>
    </location>
</feature>
<dbReference type="GO" id="GO:0006886">
    <property type="term" value="P:intracellular protein transport"/>
    <property type="evidence" value="ECO:0007669"/>
    <property type="project" value="TreeGrafter"/>
</dbReference>
<dbReference type="FunFam" id="1.10.472.80:FF:000009">
    <property type="entry name" value="TBC1 domain family member 13"/>
    <property type="match status" value="1"/>
</dbReference>
<dbReference type="InterPro" id="IPR000195">
    <property type="entry name" value="Rab-GAP-TBC_dom"/>
</dbReference>
<organism evidence="2">
    <name type="scientific">Amorphochlora amoebiformis</name>
    <dbReference type="NCBI Taxonomy" id="1561963"/>
    <lineage>
        <taxon>Eukaryota</taxon>
        <taxon>Sar</taxon>
        <taxon>Rhizaria</taxon>
        <taxon>Cercozoa</taxon>
        <taxon>Chlorarachniophyceae</taxon>
        <taxon>Amorphochlora</taxon>
    </lineage>
</organism>
<gene>
    <name evidence="2" type="ORF">LAMO00422_LOCUS14933</name>
</gene>
<accession>A0A7S0DIH9</accession>
<dbReference type="GO" id="GO:0005096">
    <property type="term" value="F:GTPase activator activity"/>
    <property type="evidence" value="ECO:0007669"/>
    <property type="project" value="TreeGrafter"/>
</dbReference>
<evidence type="ECO:0000259" key="1">
    <source>
        <dbReference type="PROSITE" id="PS50086"/>
    </source>
</evidence>
<dbReference type="PANTHER" id="PTHR22957:SF27">
    <property type="entry name" value="TBC1 DOMAIN FAMILY MEMBER 13"/>
    <property type="match status" value="1"/>
</dbReference>
<dbReference type="Gene3D" id="1.10.472.80">
    <property type="entry name" value="Ypt/Rab-GAP domain of gyp1p, domain 3"/>
    <property type="match status" value="1"/>
</dbReference>
<dbReference type="AlphaFoldDB" id="A0A7S0DIH9"/>
<dbReference type="SMART" id="SM00164">
    <property type="entry name" value="TBC"/>
    <property type="match status" value="1"/>
</dbReference>
<sequence>MPSADETHHDVIQRILFIYAKLNPGVRYVQGMNEILAPIYFTFAKDTDIEFRRGAETDAFFCFANLMTEIRDRFIRSLDCTSAGIIAAVKDLNDLLAKVDRKLHAHLRKLNIDPRFYAFRWLTLLLSQEFELPDTIRLWDSLFADSHRFQHLTYCCCAMLLLYRDDLLAGDFPKCLQLLQDYPASDLQDIMSLATHLRDRTKFEVSVANGQQLVMPIDLDKHLGIEVRRRSRN</sequence>
<dbReference type="InterPro" id="IPR035969">
    <property type="entry name" value="Rab-GAP_TBC_sf"/>
</dbReference>
<dbReference type="PANTHER" id="PTHR22957">
    <property type="entry name" value="TBC1 DOMAIN FAMILY MEMBER GTPASE-ACTIVATING PROTEIN"/>
    <property type="match status" value="1"/>
</dbReference>
<proteinExistence type="predicted"/>
<protein>
    <recommendedName>
        <fullName evidence="1">Rab-GAP TBC domain-containing protein</fullName>
    </recommendedName>
</protein>
<evidence type="ECO:0000313" key="2">
    <source>
        <dbReference type="EMBL" id="CAD8455988.1"/>
    </source>
</evidence>
<dbReference type="Pfam" id="PF00566">
    <property type="entry name" value="RabGAP-TBC"/>
    <property type="match status" value="1"/>
</dbReference>
<dbReference type="PROSITE" id="PS50086">
    <property type="entry name" value="TBC_RABGAP"/>
    <property type="match status" value="1"/>
</dbReference>
<dbReference type="SUPFAM" id="SSF47923">
    <property type="entry name" value="Ypt/Rab-GAP domain of gyp1p"/>
    <property type="match status" value="2"/>
</dbReference>
<reference evidence="2" key="1">
    <citation type="submission" date="2021-01" db="EMBL/GenBank/DDBJ databases">
        <authorList>
            <person name="Corre E."/>
            <person name="Pelletier E."/>
            <person name="Niang G."/>
            <person name="Scheremetjew M."/>
            <person name="Finn R."/>
            <person name="Kale V."/>
            <person name="Holt S."/>
            <person name="Cochrane G."/>
            <person name="Meng A."/>
            <person name="Brown T."/>
            <person name="Cohen L."/>
        </authorList>
    </citation>
    <scope>NUCLEOTIDE SEQUENCE</scope>
    <source>
        <strain evidence="2">CCMP2058</strain>
    </source>
</reference>
<dbReference type="EMBL" id="HBEM01021890">
    <property type="protein sequence ID" value="CAD8455988.1"/>
    <property type="molecule type" value="Transcribed_RNA"/>
</dbReference>
<name>A0A7S0DIH9_9EUKA</name>
<dbReference type="Gene3D" id="1.10.8.270">
    <property type="entry name" value="putative rabgap domain of human tbc1 domain family member 14 like domains"/>
    <property type="match status" value="1"/>
</dbReference>